<dbReference type="PANTHER" id="PTHR14555:SF6">
    <property type="entry name" value="RAB EFFECTOR MYRIP"/>
    <property type="match status" value="1"/>
</dbReference>
<dbReference type="AlphaFoldDB" id="A0A671LIG5"/>
<comment type="subcellular location">
    <subcellularLocation>
        <location evidence="1">Cytoplasm</location>
        <location evidence="1">Perinuclear region</location>
    </subcellularLocation>
</comment>
<reference evidence="4" key="2">
    <citation type="submission" date="2025-09" db="UniProtKB">
        <authorList>
            <consortium name="Ensembl"/>
        </authorList>
    </citation>
    <scope>IDENTIFICATION</scope>
</reference>
<name>A0A671LIG5_9TELE</name>
<dbReference type="GO" id="GO:0017022">
    <property type="term" value="F:myosin binding"/>
    <property type="evidence" value="ECO:0007669"/>
    <property type="project" value="TreeGrafter"/>
</dbReference>
<accession>A0A671LIG5</accession>
<dbReference type="InterPro" id="IPR011011">
    <property type="entry name" value="Znf_FYVE_PHD"/>
</dbReference>
<dbReference type="Ensembl" id="ENSSANT00000019333.1">
    <property type="protein sequence ID" value="ENSSANP00000018108.1"/>
    <property type="gene ID" value="ENSSANG00000009506.1"/>
</dbReference>
<dbReference type="GO" id="GO:0003779">
    <property type="term" value="F:actin binding"/>
    <property type="evidence" value="ECO:0007669"/>
    <property type="project" value="TreeGrafter"/>
</dbReference>
<organism evidence="4 5">
    <name type="scientific">Sinocyclocheilus anshuiensis</name>
    <dbReference type="NCBI Taxonomy" id="1608454"/>
    <lineage>
        <taxon>Eukaryota</taxon>
        <taxon>Metazoa</taxon>
        <taxon>Chordata</taxon>
        <taxon>Craniata</taxon>
        <taxon>Vertebrata</taxon>
        <taxon>Euteleostomi</taxon>
        <taxon>Actinopterygii</taxon>
        <taxon>Neopterygii</taxon>
        <taxon>Teleostei</taxon>
        <taxon>Ostariophysi</taxon>
        <taxon>Cypriniformes</taxon>
        <taxon>Cyprinidae</taxon>
        <taxon>Cyprininae</taxon>
        <taxon>Sinocyclocheilus</taxon>
    </lineage>
</organism>
<dbReference type="InterPro" id="IPR041282">
    <property type="entry name" value="FYVE_2"/>
</dbReference>
<evidence type="ECO:0000259" key="3">
    <source>
        <dbReference type="Pfam" id="PF02318"/>
    </source>
</evidence>
<feature type="domain" description="FYVE-type zinc finger" evidence="3">
    <location>
        <begin position="6"/>
        <end position="66"/>
    </location>
</feature>
<reference evidence="4" key="1">
    <citation type="submission" date="2025-08" db="UniProtKB">
        <authorList>
            <consortium name="Ensembl"/>
        </authorList>
    </citation>
    <scope>IDENTIFICATION</scope>
</reference>
<protein>
    <recommendedName>
        <fullName evidence="3">FYVE-type zinc finger domain-containing protein</fullName>
    </recommendedName>
</protein>
<dbReference type="InterPro" id="IPR051745">
    <property type="entry name" value="Intracell_Transport_Effector"/>
</dbReference>
<sequence length="83" mass="9660">RFQNTEEGSRCLLLSKQHKFNEHCCFCCCSPFTFLLNPKRPCLDCHYNVSKSCRTYSQSERGYICAAYLNILRSSPDLKQPVM</sequence>
<evidence type="ECO:0000313" key="4">
    <source>
        <dbReference type="Ensembl" id="ENSSANP00000018108.1"/>
    </source>
</evidence>
<dbReference type="InterPro" id="IPR013083">
    <property type="entry name" value="Znf_RING/FYVE/PHD"/>
</dbReference>
<dbReference type="SUPFAM" id="SSF57903">
    <property type="entry name" value="FYVE/PHD zinc finger"/>
    <property type="match status" value="1"/>
</dbReference>
<keyword evidence="2" id="KW-0963">Cytoplasm</keyword>
<keyword evidence="5" id="KW-1185">Reference proteome</keyword>
<dbReference type="Gene3D" id="3.30.40.10">
    <property type="entry name" value="Zinc/RING finger domain, C3HC4 (zinc finger)"/>
    <property type="match status" value="1"/>
</dbReference>
<evidence type="ECO:0000313" key="5">
    <source>
        <dbReference type="Proteomes" id="UP000472260"/>
    </source>
</evidence>
<evidence type="ECO:0000256" key="1">
    <source>
        <dbReference type="ARBA" id="ARBA00004556"/>
    </source>
</evidence>
<dbReference type="GO" id="GO:0048471">
    <property type="term" value="C:perinuclear region of cytoplasm"/>
    <property type="evidence" value="ECO:0007669"/>
    <property type="project" value="UniProtKB-SubCell"/>
</dbReference>
<dbReference type="PANTHER" id="PTHR14555">
    <property type="entry name" value="MYELIN-ASSOCIATED OLIGODENDROCYTIC BASIC PROTEIN MOBP -RELATED"/>
    <property type="match status" value="1"/>
</dbReference>
<evidence type="ECO:0000256" key="2">
    <source>
        <dbReference type="ARBA" id="ARBA00022490"/>
    </source>
</evidence>
<dbReference type="Proteomes" id="UP000472260">
    <property type="component" value="Unassembled WGS sequence"/>
</dbReference>
<dbReference type="GO" id="GO:0030864">
    <property type="term" value="C:cortical actin cytoskeleton"/>
    <property type="evidence" value="ECO:0007669"/>
    <property type="project" value="TreeGrafter"/>
</dbReference>
<proteinExistence type="predicted"/>
<dbReference type="Pfam" id="PF02318">
    <property type="entry name" value="FYVE_2"/>
    <property type="match status" value="1"/>
</dbReference>